<name>A0AB34H1K3_ESCRO</name>
<comment type="caution">
    <text evidence="1">The sequence shown here is derived from an EMBL/GenBank/DDBJ whole genome shotgun (WGS) entry which is preliminary data.</text>
</comment>
<reference evidence="1 2" key="1">
    <citation type="submission" date="2022-11" db="EMBL/GenBank/DDBJ databases">
        <title>Whole genome sequence of Eschrichtius robustus ER-17-0199.</title>
        <authorList>
            <person name="Bruniche-Olsen A."/>
            <person name="Black A.N."/>
            <person name="Fields C.J."/>
            <person name="Walden K."/>
            <person name="Dewoody J.A."/>
        </authorList>
    </citation>
    <scope>NUCLEOTIDE SEQUENCE [LARGE SCALE GENOMIC DNA]</scope>
    <source>
        <strain evidence="1">ER-17-0199</strain>
        <tissue evidence="1">Blubber</tissue>
    </source>
</reference>
<accession>A0AB34H1K3</accession>
<dbReference type="EMBL" id="JAIQCJ010002046">
    <property type="protein sequence ID" value="KAJ8784549.1"/>
    <property type="molecule type" value="Genomic_DNA"/>
</dbReference>
<evidence type="ECO:0000313" key="1">
    <source>
        <dbReference type="EMBL" id="KAJ8784549.1"/>
    </source>
</evidence>
<proteinExistence type="predicted"/>
<protein>
    <submittedName>
        <fullName evidence="1">Uncharacterized protein</fullName>
    </submittedName>
</protein>
<organism evidence="1 2">
    <name type="scientific">Eschrichtius robustus</name>
    <name type="common">California gray whale</name>
    <name type="synonym">Eschrichtius gibbosus</name>
    <dbReference type="NCBI Taxonomy" id="9764"/>
    <lineage>
        <taxon>Eukaryota</taxon>
        <taxon>Metazoa</taxon>
        <taxon>Chordata</taxon>
        <taxon>Craniata</taxon>
        <taxon>Vertebrata</taxon>
        <taxon>Euteleostomi</taxon>
        <taxon>Mammalia</taxon>
        <taxon>Eutheria</taxon>
        <taxon>Laurasiatheria</taxon>
        <taxon>Artiodactyla</taxon>
        <taxon>Whippomorpha</taxon>
        <taxon>Cetacea</taxon>
        <taxon>Mysticeti</taxon>
        <taxon>Eschrichtiidae</taxon>
        <taxon>Eschrichtius</taxon>
    </lineage>
</organism>
<evidence type="ECO:0000313" key="2">
    <source>
        <dbReference type="Proteomes" id="UP001159641"/>
    </source>
</evidence>
<keyword evidence="2" id="KW-1185">Reference proteome</keyword>
<dbReference type="Proteomes" id="UP001159641">
    <property type="component" value="Unassembled WGS sequence"/>
</dbReference>
<gene>
    <name evidence="1" type="ORF">J1605_008201</name>
</gene>
<sequence>MQPQAPGRRHTPKRGYAVTRSPHLNKVGCQLGLDVPRTYGAHSGCPSLEAAVQRGGPAGPARPGACSERGHVSNRKVKASWFLEGRRLRGWEFVVGGFCLGGPGVAWRRIPAPDVGLWVKPFLCL</sequence>
<dbReference type="AlphaFoldDB" id="A0AB34H1K3"/>